<dbReference type="Proteomes" id="UP000037397">
    <property type="component" value="Unassembled WGS sequence"/>
</dbReference>
<comment type="caution">
    <text evidence="1">The sequence shown here is derived from an EMBL/GenBank/DDBJ whole genome shotgun (WGS) entry which is preliminary data.</text>
</comment>
<reference evidence="2" key="1">
    <citation type="submission" date="2015-03" db="EMBL/GenBank/DDBJ databases">
        <title>Luteipulveratus halotolerans sp. nov., a novel actinobacterium (Dermacoccaceae) from Sarawak, Malaysia.</title>
        <authorList>
            <person name="Juboi H."/>
            <person name="Basik A."/>
            <person name="Shamsul S.S."/>
            <person name="Arnold P."/>
            <person name="Schmitt E.K."/>
            <person name="Sanglier J.-J."/>
            <person name="Yeo T."/>
        </authorList>
    </citation>
    <scope>NUCLEOTIDE SEQUENCE [LARGE SCALE GENOMIC DNA]</scope>
    <source>
        <strain evidence="2">C296001</strain>
    </source>
</reference>
<evidence type="ECO:0008006" key="3">
    <source>
        <dbReference type="Google" id="ProtNLM"/>
    </source>
</evidence>
<dbReference type="Gene3D" id="2.60.120.10">
    <property type="entry name" value="Jelly Rolls"/>
    <property type="match status" value="1"/>
</dbReference>
<organism evidence="1 2">
    <name type="scientific">Luteipulveratus halotolerans</name>
    <dbReference type="NCBI Taxonomy" id="1631356"/>
    <lineage>
        <taxon>Bacteria</taxon>
        <taxon>Bacillati</taxon>
        <taxon>Actinomycetota</taxon>
        <taxon>Actinomycetes</taxon>
        <taxon>Micrococcales</taxon>
        <taxon>Dermacoccaceae</taxon>
        <taxon>Luteipulveratus</taxon>
    </lineage>
</organism>
<accession>A0A0L6CLP4</accession>
<dbReference type="SUPFAM" id="SSF51182">
    <property type="entry name" value="RmlC-like cupins"/>
    <property type="match status" value="1"/>
</dbReference>
<dbReference type="CDD" id="cd20293">
    <property type="entry name" value="cupin_HutD_N"/>
    <property type="match status" value="1"/>
</dbReference>
<evidence type="ECO:0000313" key="2">
    <source>
        <dbReference type="Proteomes" id="UP000037397"/>
    </source>
</evidence>
<name>A0A0L6CLP4_9MICO</name>
<gene>
    <name evidence="1" type="ORF">VV01_18440</name>
</gene>
<dbReference type="InterPro" id="IPR011051">
    <property type="entry name" value="RmlC_Cupin_sf"/>
</dbReference>
<dbReference type="STRING" id="1631356.VV01_18440"/>
<keyword evidence="2" id="KW-1185">Reference proteome</keyword>
<dbReference type="InterPro" id="IPR010282">
    <property type="entry name" value="Uncharacterised_HutD/Ves"/>
</dbReference>
<dbReference type="InterPro" id="IPR014710">
    <property type="entry name" value="RmlC-like_jellyroll"/>
</dbReference>
<proteinExistence type="predicted"/>
<protein>
    <recommendedName>
        <fullName evidence="3">HutD-family protein</fullName>
    </recommendedName>
</protein>
<dbReference type="EMBL" id="LAIR01000002">
    <property type="protein sequence ID" value="KNX38677.1"/>
    <property type="molecule type" value="Genomic_DNA"/>
</dbReference>
<sequence>MDVTTVLRYDELLAAPWRNGLGTTREVASSPGEGEFHWRVSIAEIVAAAGFSAFEGVDRTLTMIDGDELRLDVAGAEHRLRVGDAARFDGEAAVEGTPVGGRVLALNLMNRRGRTTGSAQVVHLAAGDTLDADLVCALGPVELGDGVRLAAFDCALLDGPVRARSGGQVVRIDIAADSQVRS</sequence>
<dbReference type="AlphaFoldDB" id="A0A0L6CLP4"/>
<dbReference type="PANTHER" id="PTHR37943:SF1">
    <property type="entry name" value="PROTEIN VES"/>
    <property type="match status" value="1"/>
</dbReference>
<evidence type="ECO:0000313" key="1">
    <source>
        <dbReference type="EMBL" id="KNX38677.1"/>
    </source>
</evidence>
<dbReference type="PANTHER" id="PTHR37943">
    <property type="entry name" value="PROTEIN VES"/>
    <property type="match status" value="1"/>
</dbReference>
<dbReference type="Pfam" id="PF05962">
    <property type="entry name" value="HutD"/>
    <property type="match status" value="1"/>
</dbReference>